<dbReference type="OrthoDB" id="3800526at2759"/>
<proteinExistence type="predicted"/>
<dbReference type="Proteomes" id="UP000799750">
    <property type="component" value="Unassembled WGS sequence"/>
</dbReference>
<gene>
    <name evidence="2" type="ORF">BU16DRAFT_555591</name>
</gene>
<evidence type="ECO:0000256" key="1">
    <source>
        <dbReference type="SAM" id="SignalP"/>
    </source>
</evidence>
<dbReference type="AlphaFoldDB" id="A0A6A6R8F7"/>
<feature type="signal peptide" evidence="1">
    <location>
        <begin position="1"/>
        <end position="25"/>
    </location>
</feature>
<organism evidence="2 3">
    <name type="scientific">Lophium mytilinum</name>
    <dbReference type="NCBI Taxonomy" id="390894"/>
    <lineage>
        <taxon>Eukaryota</taxon>
        <taxon>Fungi</taxon>
        <taxon>Dikarya</taxon>
        <taxon>Ascomycota</taxon>
        <taxon>Pezizomycotina</taxon>
        <taxon>Dothideomycetes</taxon>
        <taxon>Pleosporomycetidae</taxon>
        <taxon>Mytilinidiales</taxon>
        <taxon>Mytilinidiaceae</taxon>
        <taxon>Lophium</taxon>
    </lineage>
</organism>
<evidence type="ECO:0000313" key="2">
    <source>
        <dbReference type="EMBL" id="KAF2501085.1"/>
    </source>
</evidence>
<keyword evidence="3" id="KW-1185">Reference proteome</keyword>
<evidence type="ECO:0000313" key="3">
    <source>
        <dbReference type="Proteomes" id="UP000799750"/>
    </source>
</evidence>
<sequence length="762" mass="86975">MKVNGSQHFVKLLLLVFGILALVSGKSTEQKGGLKEHYRFKSSGKPIKVLPSAGSRSKEYSAPSEKLTIVSTITVSTSAVSTSTSATQTGLRATETAKSNYICDSLGDECSFGRYSALISSAHGHEDQEPDKTSTAFKKGYKLGQAHYVKNATAQSANNDEEYIAGYRYGKFNFTVIATLDDFPSPKSGLHSADSKFLNQESAKFRAAFWDGLGDRVLKTQELINDEECYAWEPLTEEVWEEWKVTDWLKEEESDYKGDNFTLHLKQKYAPTLDNSTFDCTREAGYTCAPFNCSYFETVPQNSSANDQRKAWYAFVKIANMANEHQDLWEANKNESLLDGIIESTYEDVHRFTQGENGQIDAIKRNHAEKSIFLNTFMGLIAFDFYFGLPDDQVNKTLESRAGIIDAVKDMPANYQSPPADFEGYFMWTSITNASAHMHDSLMQLMLNLTTQGHSFQRHASDNHITLSEMLTGRYATRRVNMYQHIQEVMRHEYMALQINLFWKSNRAYIAVADALTGGCRNDTRGNPDIRVCLPEYPDKSFWSYYIPRMHDIRLETQMLGPPPHFMQLKNKTDFYGGITVEDITRGSWQYWLSHKNTAYDRNDSWIGEFEISMSNYTTNHTNGRHEVNPYTAWKRKALFNIPVAYAPRGDTISSINTEKGMHYPCRTGVEDWTSESVEGEDSLNFLQATMLWKSRTWYHWCDDDGKSKAHCKQHWDDKESFVDNDGKVAEGHNRFYKCLKPASAEDRGWFMGNLTHDDIYK</sequence>
<reference evidence="2" key="1">
    <citation type="journal article" date="2020" name="Stud. Mycol.">
        <title>101 Dothideomycetes genomes: a test case for predicting lifestyles and emergence of pathogens.</title>
        <authorList>
            <person name="Haridas S."/>
            <person name="Albert R."/>
            <person name="Binder M."/>
            <person name="Bloem J."/>
            <person name="Labutti K."/>
            <person name="Salamov A."/>
            <person name="Andreopoulos B."/>
            <person name="Baker S."/>
            <person name="Barry K."/>
            <person name="Bills G."/>
            <person name="Bluhm B."/>
            <person name="Cannon C."/>
            <person name="Castanera R."/>
            <person name="Culley D."/>
            <person name="Daum C."/>
            <person name="Ezra D."/>
            <person name="Gonzalez J."/>
            <person name="Henrissat B."/>
            <person name="Kuo A."/>
            <person name="Liang C."/>
            <person name="Lipzen A."/>
            <person name="Lutzoni F."/>
            <person name="Magnuson J."/>
            <person name="Mondo S."/>
            <person name="Nolan M."/>
            <person name="Ohm R."/>
            <person name="Pangilinan J."/>
            <person name="Park H.-J."/>
            <person name="Ramirez L."/>
            <person name="Alfaro M."/>
            <person name="Sun H."/>
            <person name="Tritt A."/>
            <person name="Yoshinaga Y."/>
            <person name="Zwiers L.-H."/>
            <person name="Turgeon B."/>
            <person name="Goodwin S."/>
            <person name="Spatafora J."/>
            <person name="Crous P."/>
            <person name="Grigoriev I."/>
        </authorList>
    </citation>
    <scope>NUCLEOTIDE SEQUENCE</scope>
    <source>
        <strain evidence="2">CBS 269.34</strain>
    </source>
</reference>
<dbReference type="EMBL" id="MU004182">
    <property type="protein sequence ID" value="KAF2501085.1"/>
    <property type="molecule type" value="Genomic_DNA"/>
</dbReference>
<evidence type="ECO:0008006" key="4">
    <source>
        <dbReference type="Google" id="ProtNLM"/>
    </source>
</evidence>
<keyword evidence="1" id="KW-0732">Signal</keyword>
<accession>A0A6A6R8F7</accession>
<protein>
    <recommendedName>
        <fullName evidence="4">Alginate lyase domain-containing protein</fullName>
    </recommendedName>
</protein>
<feature type="chain" id="PRO_5025420282" description="Alginate lyase domain-containing protein" evidence="1">
    <location>
        <begin position="26"/>
        <end position="762"/>
    </location>
</feature>
<name>A0A6A6R8F7_9PEZI</name>